<evidence type="ECO:0000256" key="2">
    <source>
        <dbReference type="ARBA" id="ARBA00022448"/>
    </source>
</evidence>
<dbReference type="GO" id="GO:0005524">
    <property type="term" value="F:ATP binding"/>
    <property type="evidence" value="ECO:0007669"/>
    <property type="project" value="UniProtKB-KW"/>
</dbReference>
<keyword evidence="4" id="KW-0547">Nucleotide-binding</keyword>
<dbReference type="InterPro" id="IPR012693">
    <property type="entry name" value="ABC_transpr_PhnC"/>
</dbReference>
<evidence type="ECO:0000256" key="4">
    <source>
        <dbReference type="ARBA" id="ARBA00022741"/>
    </source>
</evidence>
<keyword evidence="3" id="KW-1003">Cell membrane</keyword>
<dbReference type="InterPro" id="IPR003439">
    <property type="entry name" value="ABC_transporter-like_ATP-bd"/>
</dbReference>
<dbReference type="Proteomes" id="UP000264310">
    <property type="component" value="Unassembled WGS sequence"/>
</dbReference>
<feature type="domain" description="ABC transporter" evidence="8">
    <location>
        <begin position="15"/>
        <end position="258"/>
    </location>
</feature>
<name>A0A371X5W8_9HYPH</name>
<dbReference type="NCBIfam" id="TIGR02315">
    <property type="entry name" value="ABC_phnC"/>
    <property type="match status" value="1"/>
</dbReference>
<keyword evidence="9" id="KW-0378">Hydrolase</keyword>
<evidence type="ECO:0000313" key="9">
    <source>
        <dbReference type="EMBL" id="RFC64434.1"/>
    </source>
</evidence>
<dbReference type="Gene3D" id="3.40.50.300">
    <property type="entry name" value="P-loop containing nucleotide triphosphate hydrolases"/>
    <property type="match status" value="1"/>
</dbReference>
<dbReference type="SUPFAM" id="SSF52540">
    <property type="entry name" value="P-loop containing nucleoside triphosphate hydrolases"/>
    <property type="match status" value="1"/>
</dbReference>
<comment type="caution">
    <text evidence="9">The sequence shown here is derived from an EMBL/GenBank/DDBJ whole genome shotgun (WGS) entry which is preliminary data.</text>
</comment>
<dbReference type="OrthoDB" id="9802264at2"/>
<evidence type="ECO:0000313" key="10">
    <source>
        <dbReference type="Proteomes" id="UP000264310"/>
    </source>
</evidence>
<dbReference type="AlphaFoldDB" id="A0A371X5W8"/>
<dbReference type="RefSeq" id="WP_116682851.1">
    <property type="nucleotide sequence ID" value="NZ_QURL01000003.1"/>
</dbReference>
<protein>
    <submittedName>
        <fullName evidence="9">Phosphonate ABC transporter ATP-binding protein</fullName>
        <ecNumber evidence="9">3.6.3.28</ecNumber>
    </submittedName>
</protein>
<keyword evidence="6" id="KW-1278">Translocase</keyword>
<evidence type="ECO:0000256" key="6">
    <source>
        <dbReference type="ARBA" id="ARBA00022967"/>
    </source>
</evidence>
<dbReference type="PROSITE" id="PS50893">
    <property type="entry name" value="ABC_TRANSPORTER_2"/>
    <property type="match status" value="1"/>
</dbReference>
<evidence type="ECO:0000256" key="3">
    <source>
        <dbReference type="ARBA" id="ARBA00022475"/>
    </source>
</evidence>
<dbReference type="CDD" id="cd03256">
    <property type="entry name" value="ABC_PhnC_transporter"/>
    <property type="match status" value="1"/>
</dbReference>
<reference evidence="9 10" key="1">
    <citation type="submission" date="2018-08" db="EMBL/GenBank/DDBJ databases">
        <title>Fulvimarina sp. 85, whole genome shotgun sequence.</title>
        <authorList>
            <person name="Tuo L."/>
        </authorList>
    </citation>
    <scope>NUCLEOTIDE SEQUENCE [LARGE SCALE GENOMIC DNA]</scope>
    <source>
        <strain evidence="9 10">85</strain>
    </source>
</reference>
<dbReference type="InterPro" id="IPR003593">
    <property type="entry name" value="AAA+_ATPase"/>
</dbReference>
<dbReference type="PANTHER" id="PTHR43166">
    <property type="entry name" value="AMINO ACID IMPORT ATP-BINDING PROTEIN"/>
    <property type="match status" value="1"/>
</dbReference>
<evidence type="ECO:0000256" key="1">
    <source>
        <dbReference type="ARBA" id="ARBA00005417"/>
    </source>
</evidence>
<dbReference type="GO" id="GO:0016887">
    <property type="term" value="F:ATP hydrolysis activity"/>
    <property type="evidence" value="ECO:0007669"/>
    <property type="project" value="InterPro"/>
</dbReference>
<accession>A0A371X5W8</accession>
<proteinExistence type="inferred from homology"/>
<dbReference type="GO" id="GO:0015416">
    <property type="term" value="F:ABC-type phosphonate transporter activity"/>
    <property type="evidence" value="ECO:0007669"/>
    <property type="project" value="InterPro"/>
</dbReference>
<dbReference type="GO" id="GO:0016020">
    <property type="term" value="C:membrane"/>
    <property type="evidence" value="ECO:0007669"/>
    <property type="project" value="InterPro"/>
</dbReference>
<dbReference type="InterPro" id="IPR027417">
    <property type="entry name" value="P-loop_NTPase"/>
</dbReference>
<sequence length="290" mass="31261">MRVAAAKGKGEPAALEAEGLWKRFGERQVLRGASLEVAAGEFVALLGPSGAGKSTLFRCLTRLEEPDKGTIRIAGHPFHDLYGRRLADARRSVGVVFQQFNLVRRLSALDNVLAGRLATTPFWRVALRRFTEEDRERAALALDRVGLLPQAHQRADTLSGGQQQRVAIARAIAQGSRVLLADEPVASLDPANARRVLGLMRELGRETGLAVLCTLHQPDLAHEFGDRILRMEGGRVVPDRSGADFGVAAPVGFLGEPDYEPGGEPEDACEEGGRGSGRVLALKGARPLLR</sequence>
<dbReference type="PROSITE" id="PS00211">
    <property type="entry name" value="ABC_TRANSPORTER_1"/>
    <property type="match status" value="1"/>
</dbReference>
<comment type="similarity">
    <text evidence="1">Belongs to the ABC transporter superfamily.</text>
</comment>
<gene>
    <name evidence="9" type="primary">phnC</name>
    <name evidence="9" type="ORF">DYI37_08995</name>
</gene>
<keyword evidence="10" id="KW-1185">Reference proteome</keyword>
<keyword evidence="7" id="KW-0472">Membrane</keyword>
<dbReference type="EMBL" id="QURL01000003">
    <property type="protein sequence ID" value="RFC64434.1"/>
    <property type="molecule type" value="Genomic_DNA"/>
</dbReference>
<evidence type="ECO:0000259" key="8">
    <source>
        <dbReference type="PROSITE" id="PS50893"/>
    </source>
</evidence>
<dbReference type="InterPro" id="IPR017871">
    <property type="entry name" value="ABC_transporter-like_CS"/>
</dbReference>
<keyword evidence="5 9" id="KW-0067">ATP-binding</keyword>
<evidence type="ECO:0000256" key="5">
    <source>
        <dbReference type="ARBA" id="ARBA00022840"/>
    </source>
</evidence>
<dbReference type="Pfam" id="PF00005">
    <property type="entry name" value="ABC_tran"/>
    <property type="match status" value="1"/>
</dbReference>
<dbReference type="PANTHER" id="PTHR43166:SF6">
    <property type="entry name" value="PHOSPHONATES IMPORT ATP-BINDING PROTEIN PHNC"/>
    <property type="match status" value="1"/>
</dbReference>
<dbReference type="SMART" id="SM00382">
    <property type="entry name" value="AAA"/>
    <property type="match status" value="1"/>
</dbReference>
<organism evidence="9 10">
    <name type="scientific">Fulvimarina endophytica</name>
    <dbReference type="NCBI Taxonomy" id="2293836"/>
    <lineage>
        <taxon>Bacteria</taxon>
        <taxon>Pseudomonadati</taxon>
        <taxon>Pseudomonadota</taxon>
        <taxon>Alphaproteobacteria</taxon>
        <taxon>Hyphomicrobiales</taxon>
        <taxon>Aurantimonadaceae</taxon>
        <taxon>Fulvimarina</taxon>
    </lineage>
</organism>
<dbReference type="EC" id="3.6.3.28" evidence="9"/>
<evidence type="ECO:0000256" key="7">
    <source>
        <dbReference type="ARBA" id="ARBA00023136"/>
    </source>
</evidence>
<keyword evidence="2" id="KW-0813">Transport</keyword>
<dbReference type="InterPro" id="IPR050086">
    <property type="entry name" value="MetN_ABC_transporter-like"/>
</dbReference>